<gene>
    <name evidence="1" type="ORF">ACFQ44_04615</name>
</gene>
<dbReference type="EMBL" id="JBHTOD010000003">
    <property type="protein sequence ID" value="MFD1454970.1"/>
    <property type="molecule type" value="Genomic_DNA"/>
</dbReference>
<evidence type="ECO:0000313" key="1">
    <source>
        <dbReference type="EMBL" id="MFD1454970.1"/>
    </source>
</evidence>
<reference evidence="2" key="1">
    <citation type="journal article" date="2019" name="Int. J. Syst. Evol. Microbiol.">
        <title>The Global Catalogue of Microorganisms (GCM) 10K type strain sequencing project: providing services to taxonomists for standard genome sequencing and annotation.</title>
        <authorList>
            <consortium name="The Broad Institute Genomics Platform"/>
            <consortium name="The Broad Institute Genome Sequencing Center for Infectious Disease"/>
            <person name="Wu L."/>
            <person name="Ma J."/>
        </authorList>
    </citation>
    <scope>NUCLEOTIDE SEQUENCE [LARGE SCALE GENOMIC DNA]</scope>
    <source>
        <strain evidence="2">CCM 8979</strain>
    </source>
</reference>
<organism evidence="1 2">
    <name type="scientific">Levilactobacillus lanxiensis</name>
    <dbReference type="NCBI Taxonomy" id="2799568"/>
    <lineage>
        <taxon>Bacteria</taxon>
        <taxon>Bacillati</taxon>
        <taxon>Bacillota</taxon>
        <taxon>Bacilli</taxon>
        <taxon>Lactobacillales</taxon>
        <taxon>Lactobacillaceae</taxon>
        <taxon>Levilactobacillus</taxon>
    </lineage>
</organism>
<protein>
    <submittedName>
        <fullName evidence="1">Uncharacterized protein</fullName>
    </submittedName>
</protein>
<evidence type="ECO:0000313" key="2">
    <source>
        <dbReference type="Proteomes" id="UP001597189"/>
    </source>
</evidence>
<dbReference type="Proteomes" id="UP001597189">
    <property type="component" value="Unassembled WGS sequence"/>
</dbReference>
<comment type="caution">
    <text evidence="1">The sequence shown here is derived from an EMBL/GenBank/DDBJ whole genome shotgun (WGS) entry which is preliminary data.</text>
</comment>
<sequence length="43" mass="5022">MKKHLQKLVVNYDPKQSSIDHDYIEQYSEKFLKTLIAAVATLN</sequence>
<keyword evidence="2" id="KW-1185">Reference proteome</keyword>
<proteinExistence type="predicted"/>
<accession>A0ABW4D2U5</accession>
<dbReference type="RefSeq" id="WP_268890134.1">
    <property type="nucleotide sequence ID" value="NZ_BOLN01000003.1"/>
</dbReference>
<name>A0ABW4D2U5_9LACO</name>